<evidence type="ECO:0000313" key="1">
    <source>
        <dbReference type="EMBL" id="PAE88455.1"/>
    </source>
</evidence>
<dbReference type="InterPro" id="IPR046318">
    <property type="entry name" value="DUF5344"/>
</dbReference>
<accession>A0A268NZF7</accession>
<proteinExistence type="predicted"/>
<protein>
    <recommendedName>
        <fullName evidence="3">YwqI/YxiC family protein</fullName>
    </recommendedName>
</protein>
<gene>
    <name evidence="1" type="ORF">CHH72_12495</name>
</gene>
<organism evidence="1 2">
    <name type="scientific">Shouchella clausii</name>
    <name type="common">Alkalihalobacillus clausii</name>
    <dbReference type="NCBI Taxonomy" id="79880"/>
    <lineage>
        <taxon>Bacteria</taxon>
        <taxon>Bacillati</taxon>
        <taxon>Bacillota</taxon>
        <taxon>Bacilli</taxon>
        <taxon>Bacillales</taxon>
        <taxon>Bacillaceae</taxon>
        <taxon>Shouchella</taxon>
    </lineage>
</organism>
<comment type="caution">
    <text evidence="1">The sequence shown here is derived from an EMBL/GenBank/DDBJ whole genome shotgun (WGS) entry which is preliminary data.</text>
</comment>
<sequence length="88" mass="9843">MAEIKVNEAEALEVFENVANAANGFTPTNANIEMATSLLEFLEKVNQIEDSYKAQIQAYMEALNKMEQESQRLIKVYGETDRALANQG</sequence>
<dbReference type="EMBL" id="NPCC01000015">
    <property type="protein sequence ID" value="PAE88455.1"/>
    <property type="molecule type" value="Genomic_DNA"/>
</dbReference>
<reference evidence="1 2" key="1">
    <citation type="submission" date="2017-07" db="EMBL/GenBank/DDBJ databases">
        <title>Isolation and whole genome analysis of endospore-forming bacteria from heroin.</title>
        <authorList>
            <person name="Kalinowski J."/>
            <person name="Ahrens B."/>
            <person name="Al-Dilaimi A."/>
            <person name="Winkler A."/>
            <person name="Wibberg D."/>
            <person name="Schleenbecker U."/>
            <person name="Ruckert C."/>
            <person name="Wolfel R."/>
            <person name="Grass G."/>
        </authorList>
    </citation>
    <scope>NUCLEOTIDE SEQUENCE [LARGE SCALE GENOMIC DNA]</scope>
    <source>
        <strain evidence="1 2">7539</strain>
    </source>
</reference>
<name>A0A268NZF7_SHOCL</name>
<dbReference type="AlphaFoldDB" id="A0A268NZF7"/>
<evidence type="ECO:0000313" key="2">
    <source>
        <dbReference type="Proteomes" id="UP000216207"/>
    </source>
</evidence>
<dbReference type="Pfam" id="PF17279">
    <property type="entry name" value="DUF5344"/>
    <property type="match status" value="1"/>
</dbReference>
<dbReference type="RefSeq" id="WP_011245396.1">
    <property type="nucleotide sequence ID" value="NZ_BOQS01000002.1"/>
</dbReference>
<evidence type="ECO:0008006" key="3">
    <source>
        <dbReference type="Google" id="ProtNLM"/>
    </source>
</evidence>
<dbReference type="Proteomes" id="UP000216207">
    <property type="component" value="Unassembled WGS sequence"/>
</dbReference>